<dbReference type="GeneID" id="36336505"/>
<gene>
    <name evidence="1" type="ORF">EGR_00790</name>
</gene>
<name>W6UUB2_ECHGR</name>
<proteinExistence type="predicted"/>
<dbReference type="EMBL" id="APAU02000003">
    <property type="protein sequence ID" value="EUB64246.1"/>
    <property type="molecule type" value="Genomic_DNA"/>
</dbReference>
<dbReference type="Proteomes" id="UP000019149">
    <property type="component" value="Unassembled WGS sequence"/>
</dbReference>
<dbReference type="KEGG" id="egl:EGR_00790"/>
<dbReference type="RefSeq" id="XP_024355442.1">
    <property type="nucleotide sequence ID" value="XM_024490039.1"/>
</dbReference>
<reference evidence="1 2" key="1">
    <citation type="journal article" date="2013" name="Nat. Genet.">
        <title>The genome of the hydatid tapeworm Echinococcus granulosus.</title>
        <authorList>
            <person name="Zheng H."/>
            <person name="Zhang W."/>
            <person name="Zhang L."/>
            <person name="Zhang Z."/>
            <person name="Li J."/>
            <person name="Lu G."/>
            <person name="Zhu Y."/>
            <person name="Wang Y."/>
            <person name="Huang Y."/>
            <person name="Liu J."/>
            <person name="Kang H."/>
            <person name="Chen J."/>
            <person name="Wang L."/>
            <person name="Chen A."/>
            <person name="Yu S."/>
            <person name="Gao Z."/>
            <person name="Jin L."/>
            <person name="Gu W."/>
            <person name="Wang Z."/>
            <person name="Zhao L."/>
            <person name="Shi B."/>
            <person name="Wen H."/>
            <person name="Lin R."/>
            <person name="Jones M.K."/>
            <person name="Brejova B."/>
            <person name="Vinar T."/>
            <person name="Zhao G."/>
            <person name="McManus D.P."/>
            <person name="Chen Z."/>
            <person name="Zhou Y."/>
            <person name="Wang S."/>
        </authorList>
    </citation>
    <scope>NUCLEOTIDE SEQUENCE [LARGE SCALE GENOMIC DNA]</scope>
</reference>
<sequence>MHFRQFFTLFGITCAGDRMNRREVYTQMRVKATPTSCLILSDKNLYGENEFIANKGIFNSVAHIRRVMDMQRLQNLPEKHLTSYCFALQLNGFDAYVKIDDFGIYTITLCPLLMKTRSLSHAAWVHFRRGQIDIFCATLTSACLLHFPRIMQQNKTSKMCNEFPNHVIVLQTVLKAEKKIQKIISPFFSTTWFIVSDLKFNYTILN</sequence>
<dbReference type="AlphaFoldDB" id="W6UUB2"/>
<organism evidence="1 2">
    <name type="scientific">Echinococcus granulosus</name>
    <name type="common">Hydatid tapeworm</name>
    <dbReference type="NCBI Taxonomy" id="6210"/>
    <lineage>
        <taxon>Eukaryota</taxon>
        <taxon>Metazoa</taxon>
        <taxon>Spiralia</taxon>
        <taxon>Lophotrochozoa</taxon>
        <taxon>Platyhelminthes</taxon>
        <taxon>Cestoda</taxon>
        <taxon>Eucestoda</taxon>
        <taxon>Cyclophyllidea</taxon>
        <taxon>Taeniidae</taxon>
        <taxon>Echinococcus</taxon>
        <taxon>Echinococcus granulosus group</taxon>
    </lineage>
</organism>
<evidence type="ECO:0000313" key="2">
    <source>
        <dbReference type="Proteomes" id="UP000019149"/>
    </source>
</evidence>
<accession>W6UUB2</accession>
<protein>
    <submittedName>
        <fullName evidence="1">Uncharacterized protein</fullName>
    </submittedName>
</protein>
<comment type="caution">
    <text evidence="1">The sequence shown here is derived from an EMBL/GenBank/DDBJ whole genome shotgun (WGS) entry which is preliminary data.</text>
</comment>
<keyword evidence="2" id="KW-1185">Reference proteome</keyword>
<dbReference type="CTD" id="36336505"/>
<evidence type="ECO:0000313" key="1">
    <source>
        <dbReference type="EMBL" id="EUB64246.1"/>
    </source>
</evidence>